<sequence>MLYWLVQFKDGSFGYQVMSPTETVVTNIEGLVLTGNLEYTTVDVNPPEPYPAVTYA</sequence>
<organism evidence="2">
    <name type="scientific">uncultured Caudovirales phage</name>
    <dbReference type="NCBI Taxonomy" id="2100421"/>
    <lineage>
        <taxon>Viruses</taxon>
        <taxon>Duplodnaviria</taxon>
        <taxon>Heunggongvirae</taxon>
        <taxon>Uroviricota</taxon>
        <taxon>Caudoviricetes</taxon>
        <taxon>Peduoviridae</taxon>
        <taxon>Maltschvirus</taxon>
        <taxon>Maltschvirus maltsch</taxon>
    </lineage>
</organism>
<protein>
    <submittedName>
        <fullName evidence="2">Uncharacterized protein</fullName>
    </submittedName>
</protein>
<dbReference type="EMBL" id="LR797820">
    <property type="protein sequence ID" value="CAB4240890.1"/>
    <property type="molecule type" value="Genomic_DNA"/>
</dbReference>
<proteinExistence type="predicted"/>
<accession>A0A6J7WRN6</accession>
<dbReference type="EMBL" id="LR798273">
    <property type="protein sequence ID" value="CAB5219468.1"/>
    <property type="molecule type" value="Genomic_DNA"/>
</dbReference>
<name>A0A6J7WRN6_9CAUD</name>
<evidence type="ECO:0000313" key="1">
    <source>
        <dbReference type="EMBL" id="CAB4240890.1"/>
    </source>
</evidence>
<reference evidence="2" key="1">
    <citation type="submission" date="2020-05" db="EMBL/GenBank/DDBJ databases">
        <authorList>
            <person name="Chiriac C."/>
            <person name="Salcher M."/>
            <person name="Ghai R."/>
            <person name="Kavagutti S V."/>
        </authorList>
    </citation>
    <scope>NUCLEOTIDE SEQUENCE</scope>
</reference>
<evidence type="ECO:0000313" key="2">
    <source>
        <dbReference type="EMBL" id="CAB5219468.1"/>
    </source>
</evidence>
<gene>
    <name evidence="2" type="ORF">UFOVP228_75</name>
    <name evidence="1" type="ORF">UFOVP47_27</name>
</gene>